<dbReference type="SUPFAM" id="SSF48334">
    <property type="entry name" value="DNA repair protein MutS, domain III"/>
    <property type="match status" value="1"/>
</dbReference>
<keyword evidence="1" id="KW-0547">Nucleotide-binding</keyword>
<keyword evidence="2" id="KW-0067">ATP-binding</keyword>
<evidence type="ECO:0000256" key="3">
    <source>
        <dbReference type="ARBA" id="ARBA00023125"/>
    </source>
</evidence>
<keyword evidence="4" id="KW-0472">Membrane</keyword>
<dbReference type="GO" id="GO:0006298">
    <property type="term" value="P:mismatch repair"/>
    <property type="evidence" value="ECO:0007669"/>
    <property type="project" value="InterPro"/>
</dbReference>
<dbReference type="Proteomes" id="UP000184260">
    <property type="component" value="Unassembled WGS sequence"/>
</dbReference>
<dbReference type="SUPFAM" id="SSF52540">
    <property type="entry name" value="P-loop containing nucleoside triphosphate hydrolases"/>
    <property type="match status" value="1"/>
</dbReference>
<dbReference type="SMART" id="SM00534">
    <property type="entry name" value="MUTSac"/>
    <property type="match status" value="1"/>
</dbReference>
<reference evidence="7" key="1">
    <citation type="submission" date="2016-11" db="EMBL/GenBank/DDBJ databases">
        <authorList>
            <person name="Varghese N."/>
            <person name="Submissions S."/>
        </authorList>
    </citation>
    <scope>NUCLEOTIDE SEQUENCE [LARGE SCALE GENOMIC DNA]</scope>
    <source>
        <strain evidence="7">DSM 3661</strain>
    </source>
</reference>
<evidence type="ECO:0000313" key="7">
    <source>
        <dbReference type="Proteomes" id="UP000184260"/>
    </source>
</evidence>
<dbReference type="InterPro" id="IPR036187">
    <property type="entry name" value="DNA_mismatch_repair_MutS_sf"/>
</dbReference>
<dbReference type="Pfam" id="PF00488">
    <property type="entry name" value="MutS_V"/>
    <property type="match status" value="1"/>
</dbReference>
<feature type="transmembrane region" description="Helical" evidence="4">
    <location>
        <begin position="205"/>
        <end position="224"/>
    </location>
</feature>
<dbReference type="PANTHER" id="PTHR11361:SF99">
    <property type="entry name" value="DNA MISMATCH REPAIR PROTEIN"/>
    <property type="match status" value="1"/>
</dbReference>
<feature type="transmembrane region" description="Helical" evidence="4">
    <location>
        <begin position="21"/>
        <end position="43"/>
    </location>
</feature>
<keyword evidence="7" id="KW-1185">Reference proteome</keyword>
<dbReference type="GO" id="GO:0005524">
    <property type="term" value="F:ATP binding"/>
    <property type="evidence" value="ECO:0007669"/>
    <property type="project" value="UniProtKB-KW"/>
</dbReference>
<organism evidence="6 7">
    <name type="scientific">Flavobacterium xanthum</name>
    <dbReference type="NCBI Taxonomy" id="69322"/>
    <lineage>
        <taxon>Bacteria</taxon>
        <taxon>Pseudomonadati</taxon>
        <taxon>Bacteroidota</taxon>
        <taxon>Flavobacteriia</taxon>
        <taxon>Flavobacteriales</taxon>
        <taxon>Flavobacteriaceae</taxon>
        <taxon>Flavobacterium</taxon>
    </lineage>
</organism>
<dbReference type="Gene3D" id="1.10.1420.10">
    <property type="match status" value="1"/>
</dbReference>
<feature type="transmembrane region" description="Helical" evidence="4">
    <location>
        <begin position="49"/>
        <end position="68"/>
    </location>
</feature>
<sequence length="590" mass="67430">MEIYKVKKIRFSTALTAINKKYNSISVLRLLTIVLFFISSYYYLKTSDIIFVVASIVLFGAFVILMRIHSKLVFKKQVNQALFDINENEISYLERNKIPFENGQEFNDFNHPYAYDLDVFGEHSLFQNLNRTATFIGKKTLANQLLALASNNEIIRNQQAVKELSIKLDWRQEFLAFAKIGKDSQSNYETLLKWSTFNSTPLSKISVFISYFSPLLFLGFLIAYAVTSNFVFVSVLSYLFVFHLIVLGRFIKRIQSEIANSTNIDKTIHQYSLLLQKIEEETFQSEKLIGLQQKLVFKKEKASVHLKQLAGLFSKMDSISNFVTAIVFNGTFLFNLHVLQSLIQWKNDYAEALEEWLEVIGELELLNSLANMSYNNPEFVYPTLNTNFEIDFTDLSHPLLIEKTRIGNDVRFHPESFMILTGSNMSGKSTFLRSLGINMVLTGMGSSVCASQANVHPLPVLVSMRLSDSLSDSESYFFAEIKRLKQIMDELENRPAFVLLDEILRGTNSDDKRNGTIEVVKKVIGKKAIGAIATHDIEVCLTTNEYPAILTNKCFEVEIVNNDLHFDYKLRDGICKNRSATFLMKKMGVI</sequence>
<feature type="transmembrane region" description="Helical" evidence="4">
    <location>
        <begin position="230"/>
        <end position="251"/>
    </location>
</feature>
<dbReference type="Gene3D" id="3.40.50.300">
    <property type="entry name" value="P-loop containing nucleotide triphosphate hydrolases"/>
    <property type="match status" value="1"/>
</dbReference>
<dbReference type="STRING" id="69322.SAMN05443669_103914"/>
<evidence type="ECO:0000256" key="1">
    <source>
        <dbReference type="ARBA" id="ARBA00022741"/>
    </source>
</evidence>
<dbReference type="InterPro" id="IPR045076">
    <property type="entry name" value="MutS"/>
</dbReference>
<name>A0A1M7J592_9FLAO</name>
<dbReference type="OrthoDB" id="9802448at2"/>
<proteinExistence type="predicted"/>
<dbReference type="InterPro" id="IPR027417">
    <property type="entry name" value="P-loop_NTPase"/>
</dbReference>
<dbReference type="AlphaFoldDB" id="A0A1M7J592"/>
<evidence type="ECO:0000259" key="5">
    <source>
        <dbReference type="SMART" id="SM00534"/>
    </source>
</evidence>
<dbReference type="InterPro" id="IPR000432">
    <property type="entry name" value="DNA_mismatch_repair_MutS_C"/>
</dbReference>
<feature type="domain" description="DNA mismatch repair proteins mutS family" evidence="5">
    <location>
        <begin position="415"/>
        <end position="585"/>
    </location>
</feature>
<dbReference type="PANTHER" id="PTHR11361">
    <property type="entry name" value="DNA MISMATCH REPAIR PROTEIN MUTS FAMILY MEMBER"/>
    <property type="match status" value="1"/>
</dbReference>
<dbReference type="GO" id="GO:0030983">
    <property type="term" value="F:mismatched DNA binding"/>
    <property type="evidence" value="ECO:0007669"/>
    <property type="project" value="InterPro"/>
</dbReference>
<evidence type="ECO:0000256" key="4">
    <source>
        <dbReference type="SAM" id="Phobius"/>
    </source>
</evidence>
<gene>
    <name evidence="6" type="ORF">SAMN05443669_103914</name>
</gene>
<evidence type="ECO:0000256" key="2">
    <source>
        <dbReference type="ARBA" id="ARBA00022840"/>
    </source>
</evidence>
<keyword evidence="3" id="KW-0238">DNA-binding</keyword>
<keyword evidence="4" id="KW-0812">Transmembrane</keyword>
<accession>A0A1M7J592</accession>
<dbReference type="EMBL" id="FRBU01000039">
    <property type="protein sequence ID" value="SHM48033.1"/>
    <property type="molecule type" value="Genomic_DNA"/>
</dbReference>
<keyword evidence="4" id="KW-1133">Transmembrane helix</keyword>
<dbReference type="RefSeq" id="WP_073354951.1">
    <property type="nucleotide sequence ID" value="NZ_FRBU01000039.1"/>
</dbReference>
<dbReference type="GO" id="GO:0140664">
    <property type="term" value="F:ATP-dependent DNA damage sensor activity"/>
    <property type="evidence" value="ECO:0007669"/>
    <property type="project" value="InterPro"/>
</dbReference>
<dbReference type="GO" id="GO:0005829">
    <property type="term" value="C:cytosol"/>
    <property type="evidence" value="ECO:0007669"/>
    <property type="project" value="TreeGrafter"/>
</dbReference>
<evidence type="ECO:0000313" key="6">
    <source>
        <dbReference type="EMBL" id="SHM48033.1"/>
    </source>
</evidence>
<protein>
    <submittedName>
        <fullName evidence="6">MutS domain V</fullName>
    </submittedName>
</protein>